<feature type="transmembrane region" description="Helical" evidence="2">
    <location>
        <begin position="97"/>
        <end position="118"/>
    </location>
</feature>
<organism evidence="3 4">
    <name type="scientific">Lentilactobacillus kisonensis DSM 19906 = JCM 15041</name>
    <dbReference type="NCBI Taxonomy" id="1423766"/>
    <lineage>
        <taxon>Bacteria</taxon>
        <taxon>Bacillati</taxon>
        <taxon>Bacillota</taxon>
        <taxon>Bacilli</taxon>
        <taxon>Lactobacillales</taxon>
        <taxon>Lactobacillaceae</taxon>
        <taxon>Lentilactobacillus</taxon>
    </lineage>
</organism>
<comment type="caution">
    <text evidence="3">The sequence shown here is derived from an EMBL/GenBank/DDBJ whole genome shotgun (WGS) entry which is preliminary data.</text>
</comment>
<feature type="region of interest" description="Disordered" evidence="1">
    <location>
        <begin position="1"/>
        <end position="32"/>
    </location>
</feature>
<sequence length="119" mass="13389">MENSAGVNDFSKKGMDNTLRKNGGGGPMDPSQFATKQELKDVETNLTHRMDLMEANLDARFEEVNTKFEKVNTRFEGVNTQFESVNTKIEKSKNSLIIWYIGTNIVLVGVILAAIRFMI</sequence>
<accession>A0A0R1NI44</accession>
<evidence type="ECO:0000256" key="1">
    <source>
        <dbReference type="SAM" id="MobiDB-lite"/>
    </source>
</evidence>
<dbReference type="RefSeq" id="WP_056949642.1">
    <property type="nucleotide sequence ID" value="NZ_AZEB01000035.1"/>
</dbReference>
<evidence type="ECO:0000313" key="4">
    <source>
        <dbReference type="Proteomes" id="UP000051439"/>
    </source>
</evidence>
<evidence type="ECO:0000313" key="3">
    <source>
        <dbReference type="EMBL" id="KRL20190.1"/>
    </source>
</evidence>
<keyword evidence="2" id="KW-1133">Transmembrane helix</keyword>
<dbReference type="Gene3D" id="3.90.20.10">
    <property type="match status" value="1"/>
</dbReference>
<feature type="compositionally biased region" description="Basic and acidic residues" evidence="1">
    <location>
        <begin position="10"/>
        <end position="19"/>
    </location>
</feature>
<gene>
    <name evidence="3" type="ORF">FC98_GL001822</name>
</gene>
<protein>
    <recommendedName>
        <fullName evidence="5">t-SNARE coiled-coil homology domain-containing protein</fullName>
    </recommendedName>
</protein>
<keyword evidence="2" id="KW-0812">Transmembrane</keyword>
<evidence type="ECO:0000256" key="2">
    <source>
        <dbReference type="SAM" id="Phobius"/>
    </source>
</evidence>
<name>A0A0R1NI44_9LACO</name>
<dbReference type="Proteomes" id="UP000051439">
    <property type="component" value="Unassembled WGS sequence"/>
</dbReference>
<evidence type="ECO:0008006" key="5">
    <source>
        <dbReference type="Google" id="ProtNLM"/>
    </source>
</evidence>
<dbReference type="AlphaFoldDB" id="A0A0R1NI44"/>
<keyword evidence="2" id="KW-0472">Membrane</keyword>
<dbReference type="PATRIC" id="fig|1423766.4.peg.1884"/>
<reference evidence="3 4" key="1">
    <citation type="journal article" date="2015" name="Genome Announc.">
        <title>Expanding the biotechnology potential of lactobacilli through comparative genomics of 213 strains and associated genera.</title>
        <authorList>
            <person name="Sun Z."/>
            <person name="Harris H.M."/>
            <person name="McCann A."/>
            <person name="Guo C."/>
            <person name="Argimon S."/>
            <person name="Zhang W."/>
            <person name="Yang X."/>
            <person name="Jeffery I.B."/>
            <person name="Cooney J.C."/>
            <person name="Kagawa T.F."/>
            <person name="Liu W."/>
            <person name="Song Y."/>
            <person name="Salvetti E."/>
            <person name="Wrobel A."/>
            <person name="Rasinkangas P."/>
            <person name="Parkhill J."/>
            <person name="Rea M.C."/>
            <person name="O'Sullivan O."/>
            <person name="Ritari J."/>
            <person name="Douillard F.P."/>
            <person name="Paul Ross R."/>
            <person name="Yang R."/>
            <person name="Briner A.E."/>
            <person name="Felis G.E."/>
            <person name="de Vos W.M."/>
            <person name="Barrangou R."/>
            <person name="Klaenhammer T.R."/>
            <person name="Caufield P.W."/>
            <person name="Cui Y."/>
            <person name="Zhang H."/>
            <person name="O'Toole P.W."/>
        </authorList>
    </citation>
    <scope>NUCLEOTIDE SEQUENCE [LARGE SCALE GENOMIC DNA]</scope>
    <source>
        <strain evidence="3 4">DSM 19906</strain>
    </source>
</reference>
<dbReference type="EMBL" id="AZEB01000035">
    <property type="protein sequence ID" value="KRL20190.1"/>
    <property type="molecule type" value="Genomic_DNA"/>
</dbReference>
<keyword evidence="4" id="KW-1185">Reference proteome</keyword>
<proteinExistence type="predicted"/>